<dbReference type="EMBL" id="JAAOYM010000001">
    <property type="protein sequence ID" value="NIJ12909.1"/>
    <property type="molecule type" value="Genomic_DNA"/>
</dbReference>
<evidence type="ECO:0000313" key="3">
    <source>
        <dbReference type="Proteomes" id="UP000545493"/>
    </source>
</evidence>
<feature type="region of interest" description="Disordered" evidence="1">
    <location>
        <begin position="48"/>
        <end position="67"/>
    </location>
</feature>
<sequence>MSELDFASRQGAAADAGELRVTPGAVTGLVDRLAKPGSHAGNRTVVTVAASSSCPRPRSWAPSSRARPGGIRAAVQELLDGYEPPQQEAIATFLTGLTDILREQTARLTAAEGE</sequence>
<dbReference type="AlphaFoldDB" id="A0A7X5ZRI0"/>
<evidence type="ECO:0000256" key="1">
    <source>
        <dbReference type="SAM" id="MobiDB-lite"/>
    </source>
</evidence>
<dbReference type="RefSeq" id="WP_167172308.1">
    <property type="nucleotide sequence ID" value="NZ_JAAOYM010000001.1"/>
</dbReference>
<dbReference type="Proteomes" id="UP000545493">
    <property type="component" value="Unassembled WGS sequence"/>
</dbReference>
<comment type="caution">
    <text evidence="2">The sequence shown here is derived from an EMBL/GenBank/DDBJ whole genome shotgun (WGS) entry which is preliminary data.</text>
</comment>
<keyword evidence="3" id="KW-1185">Reference proteome</keyword>
<protein>
    <submittedName>
        <fullName evidence="2">Uncharacterized protein</fullName>
    </submittedName>
</protein>
<proteinExistence type="predicted"/>
<accession>A0A7X5ZRI0</accession>
<gene>
    <name evidence="2" type="ORF">FHU38_003253</name>
</gene>
<name>A0A7X5ZRI0_9PSEU</name>
<feature type="compositionally biased region" description="Low complexity" evidence="1">
    <location>
        <begin position="49"/>
        <end position="67"/>
    </location>
</feature>
<evidence type="ECO:0000313" key="2">
    <source>
        <dbReference type="EMBL" id="NIJ12909.1"/>
    </source>
</evidence>
<organism evidence="2 3">
    <name type="scientific">Saccharomonospora amisosensis</name>
    <dbReference type="NCBI Taxonomy" id="1128677"/>
    <lineage>
        <taxon>Bacteria</taxon>
        <taxon>Bacillati</taxon>
        <taxon>Actinomycetota</taxon>
        <taxon>Actinomycetes</taxon>
        <taxon>Pseudonocardiales</taxon>
        <taxon>Pseudonocardiaceae</taxon>
        <taxon>Saccharomonospora</taxon>
    </lineage>
</organism>
<reference evidence="2 3" key="1">
    <citation type="submission" date="2020-03" db="EMBL/GenBank/DDBJ databases">
        <title>Sequencing the genomes of 1000 actinobacteria strains.</title>
        <authorList>
            <person name="Klenk H.-P."/>
        </authorList>
    </citation>
    <scope>NUCLEOTIDE SEQUENCE [LARGE SCALE GENOMIC DNA]</scope>
    <source>
        <strain evidence="2 3">DSM 45685</strain>
    </source>
</reference>